<evidence type="ECO:0000313" key="1">
    <source>
        <dbReference type="EMBL" id="SHH78594.1"/>
    </source>
</evidence>
<dbReference type="STRING" id="947013.SAMN04488109_5402"/>
<protein>
    <recommendedName>
        <fullName evidence="3">Phosphoribosylpyrophosphate synthetase</fullName>
    </recommendedName>
</protein>
<name>A0A1M5VUE0_9BACT</name>
<gene>
    <name evidence="1" type="ORF">SAMN04488109_5402</name>
</gene>
<evidence type="ECO:0000313" key="2">
    <source>
        <dbReference type="Proteomes" id="UP000184212"/>
    </source>
</evidence>
<sequence>MKNYESLGDALSALKKKGYEDDLATDSFCLYCSDLDLRLDPEDFHVDEIDRVEGNSNPGDSTTVYAISSSAGVKGTVVVDAKGAPSAT</sequence>
<dbReference type="Proteomes" id="UP000184212">
    <property type="component" value="Unassembled WGS sequence"/>
</dbReference>
<evidence type="ECO:0008006" key="3">
    <source>
        <dbReference type="Google" id="ProtNLM"/>
    </source>
</evidence>
<dbReference type="EMBL" id="FQWQ01000004">
    <property type="protein sequence ID" value="SHH78594.1"/>
    <property type="molecule type" value="Genomic_DNA"/>
</dbReference>
<reference evidence="1 2" key="1">
    <citation type="submission" date="2016-11" db="EMBL/GenBank/DDBJ databases">
        <authorList>
            <person name="Jaros S."/>
            <person name="Januszkiewicz K."/>
            <person name="Wedrychowicz H."/>
        </authorList>
    </citation>
    <scope>NUCLEOTIDE SEQUENCE [LARGE SCALE GENOMIC DNA]</scope>
    <source>
        <strain evidence="1 2">DSM 24574</strain>
    </source>
</reference>
<proteinExistence type="predicted"/>
<keyword evidence="2" id="KW-1185">Reference proteome</keyword>
<dbReference type="RefSeq" id="WP_073140827.1">
    <property type="nucleotide sequence ID" value="NZ_FQWQ01000004.1"/>
</dbReference>
<dbReference type="AlphaFoldDB" id="A0A1M5VUE0"/>
<dbReference type="OrthoDB" id="8418771at2"/>
<organism evidence="1 2">
    <name type="scientific">Chryseolinea serpens</name>
    <dbReference type="NCBI Taxonomy" id="947013"/>
    <lineage>
        <taxon>Bacteria</taxon>
        <taxon>Pseudomonadati</taxon>
        <taxon>Bacteroidota</taxon>
        <taxon>Cytophagia</taxon>
        <taxon>Cytophagales</taxon>
        <taxon>Fulvivirgaceae</taxon>
        <taxon>Chryseolinea</taxon>
    </lineage>
</organism>
<accession>A0A1M5VUE0</accession>